<sequence>MLGPAARRTALGVVGAAVIVGLTSCMPQPPGFVADPTVPARPAAIDVSGRHPCELLDTAQRSDLDLGAGKVDDATIGGRPAPTCGYLGTDPAGVDVNLQFIPVPTSQLLSVPGTAPVDVSGYRAAETVYPSSSYPSCEVGVDIDDATSLRAQAMATSSNLQRSGTTDRDLCTRARAVAAAALPSLLHR</sequence>
<gene>
    <name evidence="1" type="ORF">ATL51_3218</name>
</gene>
<organism evidence="1 2">
    <name type="scientific">Pseudonocardia alni</name>
    <name type="common">Amycolata alni</name>
    <dbReference type="NCBI Taxonomy" id="33907"/>
    <lineage>
        <taxon>Bacteria</taxon>
        <taxon>Bacillati</taxon>
        <taxon>Actinomycetota</taxon>
        <taxon>Actinomycetes</taxon>
        <taxon>Pseudonocardiales</taxon>
        <taxon>Pseudonocardiaceae</taxon>
        <taxon>Pseudonocardia</taxon>
    </lineage>
</organism>
<dbReference type="InterPro" id="IPR024520">
    <property type="entry name" value="DUF3558"/>
</dbReference>
<evidence type="ECO:0000313" key="1">
    <source>
        <dbReference type="EMBL" id="PKB31525.1"/>
    </source>
</evidence>
<dbReference type="RefSeq" id="WP_157818384.1">
    <property type="nucleotide sequence ID" value="NZ_JBICSI010000001.1"/>
</dbReference>
<comment type="caution">
    <text evidence="1">The sequence shown here is derived from an EMBL/GenBank/DDBJ whole genome shotgun (WGS) entry which is preliminary data.</text>
</comment>
<proteinExistence type="predicted"/>
<dbReference type="AlphaFoldDB" id="A0AA44ZQB6"/>
<accession>A0AA44ZQB6</accession>
<evidence type="ECO:0000313" key="2">
    <source>
        <dbReference type="Proteomes" id="UP000232453"/>
    </source>
</evidence>
<dbReference type="PROSITE" id="PS51257">
    <property type="entry name" value="PROKAR_LIPOPROTEIN"/>
    <property type="match status" value="1"/>
</dbReference>
<dbReference type="Proteomes" id="UP000232453">
    <property type="component" value="Unassembled WGS sequence"/>
</dbReference>
<protein>
    <submittedName>
        <fullName evidence="1">Uncharacterized protein DUF3558</fullName>
    </submittedName>
</protein>
<reference evidence="1 2" key="1">
    <citation type="submission" date="2017-11" db="EMBL/GenBank/DDBJ databases">
        <title>Sequencing the genomes of 1000 actinobacteria strains.</title>
        <authorList>
            <person name="Klenk H.-P."/>
        </authorList>
    </citation>
    <scope>NUCLEOTIDE SEQUENCE [LARGE SCALE GENOMIC DNA]</scope>
    <source>
        <strain evidence="1 2">DSM 44104</strain>
    </source>
</reference>
<name>A0AA44ZQB6_PSEA5</name>
<dbReference type="Pfam" id="PF12079">
    <property type="entry name" value="DUF3558"/>
    <property type="match status" value="1"/>
</dbReference>
<dbReference type="EMBL" id="PHUJ01000003">
    <property type="protein sequence ID" value="PKB31525.1"/>
    <property type="molecule type" value="Genomic_DNA"/>
</dbReference>